<dbReference type="HOGENOM" id="CLU_3335601_0_0_1"/>
<organism evidence="1">
    <name type="scientific">Fusarium oxysporum f. sp. pisi HDV247</name>
    <dbReference type="NCBI Taxonomy" id="1080344"/>
    <lineage>
        <taxon>Eukaryota</taxon>
        <taxon>Fungi</taxon>
        <taxon>Dikarya</taxon>
        <taxon>Ascomycota</taxon>
        <taxon>Pezizomycotina</taxon>
        <taxon>Sordariomycetes</taxon>
        <taxon>Hypocreomycetidae</taxon>
        <taxon>Hypocreales</taxon>
        <taxon>Nectriaceae</taxon>
        <taxon>Fusarium</taxon>
        <taxon>Fusarium oxysporum species complex</taxon>
    </lineage>
</organism>
<protein>
    <submittedName>
        <fullName evidence="1">Uncharacterized protein</fullName>
    </submittedName>
</protein>
<dbReference type="AlphaFoldDB" id="W9PV30"/>
<dbReference type="Proteomes" id="UP000030751">
    <property type="component" value="Unassembled WGS sequence"/>
</dbReference>
<name>W9PV30_FUSOX</name>
<evidence type="ECO:0000313" key="1">
    <source>
        <dbReference type="EMBL" id="EXA49104.1"/>
    </source>
</evidence>
<sequence length="38" mass="4202">MEDDQVQLELDETGKSEEWYRVGGKAGGRIRGAKYASA</sequence>
<accession>W9PV30</accession>
<gene>
    <name evidence="1" type="ORF">FOVG_02392</name>
</gene>
<dbReference type="EMBL" id="JH650969">
    <property type="protein sequence ID" value="EXA49104.1"/>
    <property type="molecule type" value="Genomic_DNA"/>
</dbReference>
<proteinExistence type="predicted"/>
<reference evidence="1" key="1">
    <citation type="submission" date="2011-10" db="EMBL/GenBank/DDBJ databases">
        <title>The Genome Sequence of Fusarium oxysporum HDV247.</title>
        <authorList>
            <consortium name="The Broad Institute Genome Sequencing Platform"/>
            <person name="Ma L.-J."/>
            <person name="Gale L.R."/>
            <person name="Schwartz D.C."/>
            <person name="Zhou S."/>
            <person name="Corby-Kistler H."/>
            <person name="Young S.K."/>
            <person name="Zeng Q."/>
            <person name="Gargeya S."/>
            <person name="Fitzgerald M."/>
            <person name="Haas B."/>
            <person name="Abouelleil A."/>
            <person name="Alvarado L."/>
            <person name="Arachchi H.M."/>
            <person name="Berlin A."/>
            <person name="Brown A."/>
            <person name="Chapman S.B."/>
            <person name="Chen Z."/>
            <person name="Dunbar C."/>
            <person name="Freedman E."/>
            <person name="Gearin G."/>
            <person name="Goldberg J."/>
            <person name="Griggs A."/>
            <person name="Gujja S."/>
            <person name="Heiman D."/>
            <person name="Howarth C."/>
            <person name="Larson L."/>
            <person name="Lui A."/>
            <person name="MacDonald P.J.P."/>
            <person name="Montmayeur A."/>
            <person name="Murphy C."/>
            <person name="Neiman D."/>
            <person name="Pearson M."/>
            <person name="Priest M."/>
            <person name="Roberts A."/>
            <person name="Saif S."/>
            <person name="Shea T."/>
            <person name="Shenoy N."/>
            <person name="Sisk P."/>
            <person name="Stolte C."/>
            <person name="Sykes S."/>
            <person name="Wortman J."/>
            <person name="Nusbaum C."/>
            <person name="Birren B."/>
        </authorList>
    </citation>
    <scope>NUCLEOTIDE SEQUENCE [LARGE SCALE GENOMIC DNA]</scope>
    <source>
        <strain evidence="1">HDV247</strain>
    </source>
</reference>
<reference evidence="1" key="2">
    <citation type="submission" date="2012-05" db="EMBL/GenBank/DDBJ databases">
        <title>Annotation of the Genome Sequence of Fusarium oxysporum HDV247.</title>
        <authorList>
            <consortium name="The Broad Institute Genomics Platform"/>
            <person name="Ma L.-J."/>
            <person name="Corby-Kistler H."/>
            <person name="Broz K."/>
            <person name="Gale L.R."/>
            <person name="Jonkers W."/>
            <person name="O'Donnell K."/>
            <person name="Ploetz R."/>
            <person name="Steinberg C."/>
            <person name="Schwartz D.C."/>
            <person name="VanEtten H."/>
            <person name="Zhou S."/>
            <person name="Young S.K."/>
            <person name="Zeng Q."/>
            <person name="Gargeya S."/>
            <person name="Fitzgerald M."/>
            <person name="Abouelleil A."/>
            <person name="Alvarado L."/>
            <person name="Chapman S.B."/>
            <person name="Gainer-Dewar J."/>
            <person name="Goldberg J."/>
            <person name="Griggs A."/>
            <person name="Gujja S."/>
            <person name="Hansen M."/>
            <person name="Howarth C."/>
            <person name="Imamovic A."/>
            <person name="Ireland A."/>
            <person name="Larimer J."/>
            <person name="McCowan C."/>
            <person name="Murphy C."/>
            <person name="Pearson M."/>
            <person name="Poon T.W."/>
            <person name="Priest M."/>
            <person name="Roberts A."/>
            <person name="Saif S."/>
            <person name="Shea T."/>
            <person name="Sykes S."/>
            <person name="Wortman J."/>
            <person name="Nusbaum C."/>
            <person name="Birren B."/>
        </authorList>
    </citation>
    <scope>NUCLEOTIDE SEQUENCE</scope>
    <source>
        <strain evidence="1">HDV247</strain>
    </source>
</reference>